<dbReference type="PANTHER" id="PTHR13299">
    <property type="entry name" value="PEROXISOMAL MEMBRANE PROTEIN PEX16"/>
    <property type="match status" value="1"/>
</dbReference>
<sequence length="356" mass="39952">MEAYKAWVRRNSQWLSSMESLANTLTWFLPERFAKSELAPEALSTVVGLVTVMNQHIIATGPRHPNSSSPSLVAAVEETFPWPLLLSVVKETEVLVEMGAEYYLGRDHKWTPVATVETIKVLMRLLVLHKSGYKMLIDGGETPNVGDQPDGLQFDPALGRGRIGTAPSTSRPDRAMQAMLKYRANVGESTRPSWIVGHSSTVPPHTSNPWEMKTRPHTNKALVVGEVLLILRPLLYVLLIRRYGLRSWLPWLLSLALDATGMTVLYSTTVLPSYKVGNHLRPAATMSKLEKNELLRRQVLWALYLMRSPFFDRYTRQRLDNVEQILKPVPLFGTLAGKGVDLVLGIQAFYMYTAAS</sequence>
<evidence type="ECO:0000256" key="1">
    <source>
        <dbReference type="ARBA" id="ARBA00009505"/>
    </source>
</evidence>
<comment type="subcellular location">
    <subcellularLocation>
        <location evidence="2">Peroxisome membrane</location>
    </subcellularLocation>
</comment>
<organism evidence="3 4">
    <name type="scientific">Sphagnum troendelagicum</name>
    <dbReference type="NCBI Taxonomy" id="128251"/>
    <lineage>
        <taxon>Eukaryota</taxon>
        <taxon>Viridiplantae</taxon>
        <taxon>Streptophyta</taxon>
        <taxon>Embryophyta</taxon>
        <taxon>Bryophyta</taxon>
        <taxon>Sphagnophytina</taxon>
        <taxon>Sphagnopsida</taxon>
        <taxon>Sphagnales</taxon>
        <taxon>Sphagnaceae</taxon>
        <taxon>Sphagnum</taxon>
    </lineage>
</organism>
<name>A0ABP0UMD4_9BRYO</name>
<keyword evidence="4" id="KW-1185">Reference proteome</keyword>
<comment type="similarity">
    <text evidence="1 2">Belongs to the peroxin-16 family.</text>
</comment>
<dbReference type="EMBL" id="OZ019896">
    <property type="protein sequence ID" value="CAK9224451.1"/>
    <property type="molecule type" value="Genomic_DNA"/>
</dbReference>
<gene>
    <name evidence="3" type="ORF">CSSPTR1EN2_LOCUS17338</name>
</gene>
<keyword evidence="2" id="KW-0962">Peroxisome biogenesis</keyword>
<evidence type="ECO:0000313" key="4">
    <source>
        <dbReference type="Proteomes" id="UP001497512"/>
    </source>
</evidence>
<dbReference type="InterPro" id="IPR013919">
    <property type="entry name" value="Pex16"/>
</dbReference>
<keyword evidence="2" id="KW-0576">Peroxisome</keyword>
<reference evidence="3" key="1">
    <citation type="submission" date="2024-02" db="EMBL/GenBank/DDBJ databases">
        <authorList>
            <consortium name="ELIXIR-Norway"/>
            <consortium name="Elixir Norway"/>
        </authorList>
    </citation>
    <scope>NUCLEOTIDE SEQUENCE</scope>
</reference>
<evidence type="ECO:0000313" key="3">
    <source>
        <dbReference type="EMBL" id="CAK9224451.1"/>
    </source>
</evidence>
<dbReference type="Proteomes" id="UP001497512">
    <property type="component" value="Chromosome 4"/>
</dbReference>
<dbReference type="PANTHER" id="PTHR13299:SF0">
    <property type="entry name" value="PEROXISOMAL MEMBRANE PROTEIN PEX16"/>
    <property type="match status" value="1"/>
</dbReference>
<protein>
    <recommendedName>
        <fullName evidence="2">Peroxisomal membrane protein PEX16</fullName>
    </recommendedName>
</protein>
<evidence type="ECO:0000256" key="2">
    <source>
        <dbReference type="RuleBase" id="RU365003"/>
    </source>
</evidence>
<accession>A0ABP0UMD4</accession>
<proteinExistence type="inferred from homology"/>
<dbReference type="Pfam" id="PF08610">
    <property type="entry name" value="Pex16"/>
    <property type="match status" value="1"/>
</dbReference>